<evidence type="ECO:0000256" key="16">
    <source>
        <dbReference type="ARBA" id="ARBA00042798"/>
    </source>
</evidence>
<dbReference type="OrthoDB" id="9810648at2"/>
<comment type="cofactor">
    <cofactor evidence="1">
        <name>Mg(2+)</name>
        <dbReference type="ChEBI" id="CHEBI:18420"/>
    </cofactor>
</comment>
<gene>
    <name evidence="19" type="ORF">CLV98_11189</name>
</gene>
<keyword evidence="4" id="KW-0235">DNA replication</keyword>
<evidence type="ECO:0000259" key="18">
    <source>
        <dbReference type="PROSITE" id="PS51462"/>
    </source>
</evidence>
<evidence type="ECO:0000256" key="5">
    <source>
        <dbReference type="ARBA" id="ARBA00022723"/>
    </source>
</evidence>
<dbReference type="Gene3D" id="3.90.79.10">
    <property type="entry name" value="Nucleoside Triphosphate Pyrophosphohydrolase"/>
    <property type="match status" value="1"/>
</dbReference>
<evidence type="ECO:0000256" key="4">
    <source>
        <dbReference type="ARBA" id="ARBA00022705"/>
    </source>
</evidence>
<dbReference type="GO" id="GO:0044716">
    <property type="term" value="F:8-oxo-GDP phosphatase activity"/>
    <property type="evidence" value="ECO:0007669"/>
    <property type="project" value="TreeGrafter"/>
</dbReference>
<evidence type="ECO:0000256" key="3">
    <source>
        <dbReference type="ARBA" id="ARBA00022457"/>
    </source>
</evidence>
<dbReference type="Proteomes" id="UP000245880">
    <property type="component" value="Unassembled WGS sequence"/>
</dbReference>
<dbReference type="GO" id="GO:0044715">
    <property type="term" value="F:8-oxo-dGDP phosphatase activity"/>
    <property type="evidence" value="ECO:0007669"/>
    <property type="project" value="TreeGrafter"/>
</dbReference>
<proteinExistence type="inferred from homology"/>
<dbReference type="InterPro" id="IPR000086">
    <property type="entry name" value="NUDIX_hydrolase_dom"/>
</dbReference>
<accession>A0A316AFN1</accession>
<dbReference type="PANTHER" id="PTHR47707">
    <property type="entry name" value="8-OXO-DGTP DIPHOSPHATASE"/>
    <property type="match status" value="1"/>
</dbReference>
<dbReference type="GO" id="GO:0006260">
    <property type="term" value="P:DNA replication"/>
    <property type="evidence" value="ECO:0007669"/>
    <property type="project" value="UniProtKB-KW"/>
</dbReference>
<dbReference type="InterPro" id="IPR020084">
    <property type="entry name" value="NUDIX_hydrolase_CS"/>
</dbReference>
<evidence type="ECO:0000256" key="1">
    <source>
        <dbReference type="ARBA" id="ARBA00001946"/>
    </source>
</evidence>
<comment type="similarity">
    <text evidence="2 17">Belongs to the Nudix hydrolase family.</text>
</comment>
<dbReference type="InterPro" id="IPR047127">
    <property type="entry name" value="MutT-like"/>
</dbReference>
<dbReference type="Pfam" id="PF00293">
    <property type="entry name" value="NUDIX"/>
    <property type="match status" value="1"/>
</dbReference>
<dbReference type="InterPro" id="IPR015797">
    <property type="entry name" value="NUDIX_hydrolase-like_dom_sf"/>
</dbReference>
<keyword evidence="5" id="KW-0479">Metal-binding</keyword>
<dbReference type="GO" id="GO:0008413">
    <property type="term" value="F:8-oxo-7,8-dihydroguanosine triphosphate pyrophosphatase activity"/>
    <property type="evidence" value="ECO:0007669"/>
    <property type="project" value="TreeGrafter"/>
</dbReference>
<evidence type="ECO:0000256" key="8">
    <source>
        <dbReference type="ARBA" id="ARBA00022842"/>
    </source>
</evidence>
<dbReference type="AlphaFoldDB" id="A0A316AFN1"/>
<evidence type="ECO:0000256" key="17">
    <source>
        <dbReference type="RuleBase" id="RU003476"/>
    </source>
</evidence>
<evidence type="ECO:0000256" key="11">
    <source>
        <dbReference type="ARBA" id="ARBA00036904"/>
    </source>
</evidence>
<comment type="catalytic activity">
    <reaction evidence="11">
        <text>8-oxo-GTP + H2O = 8-oxo-GMP + diphosphate + H(+)</text>
        <dbReference type="Rhea" id="RHEA:67616"/>
        <dbReference type="ChEBI" id="CHEBI:15377"/>
        <dbReference type="ChEBI" id="CHEBI:15378"/>
        <dbReference type="ChEBI" id="CHEBI:33019"/>
        <dbReference type="ChEBI" id="CHEBI:143553"/>
        <dbReference type="ChEBI" id="CHEBI:145694"/>
    </reaction>
</comment>
<dbReference type="SUPFAM" id="SSF55811">
    <property type="entry name" value="Nudix"/>
    <property type="match status" value="1"/>
</dbReference>
<dbReference type="InterPro" id="IPR020476">
    <property type="entry name" value="Nudix_hydrolase"/>
</dbReference>
<organism evidence="19 20">
    <name type="scientific">Dyadobacter jejuensis</name>
    <dbReference type="NCBI Taxonomy" id="1082580"/>
    <lineage>
        <taxon>Bacteria</taxon>
        <taxon>Pseudomonadati</taxon>
        <taxon>Bacteroidota</taxon>
        <taxon>Cytophagia</taxon>
        <taxon>Cytophagales</taxon>
        <taxon>Spirosomataceae</taxon>
        <taxon>Dyadobacter</taxon>
    </lineage>
</organism>
<dbReference type="PRINTS" id="PR00502">
    <property type="entry name" value="NUDIXFAMILY"/>
</dbReference>
<evidence type="ECO:0000313" key="20">
    <source>
        <dbReference type="Proteomes" id="UP000245880"/>
    </source>
</evidence>
<keyword evidence="20" id="KW-1185">Reference proteome</keyword>
<dbReference type="PANTHER" id="PTHR47707:SF1">
    <property type="entry name" value="NUDIX HYDROLASE FAMILY PROTEIN"/>
    <property type="match status" value="1"/>
</dbReference>
<comment type="caution">
    <text evidence="19">The sequence shown here is derived from an EMBL/GenBank/DDBJ whole genome shotgun (WGS) entry which is preliminary data.</text>
</comment>
<evidence type="ECO:0000256" key="15">
    <source>
        <dbReference type="ARBA" id="ARBA00041979"/>
    </source>
</evidence>
<keyword evidence="7 17" id="KW-0378">Hydrolase</keyword>
<dbReference type="RefSeq" id="WP_109676522.1">
    <property type="nucleotide sequence ID" value="NZ_QGDT01000011.1"/>
</dbReference>
<comment type="catalytic activity">
    <reaction evidence="10">
        <text>8-oxo-dGTP + H2O = 8-oxo-dGMP + diphosphate + H(+)</text>
        <dbReference type="Rhea" id="RHEA:31575"/>
        <dbReference type="ChEBI" id="CHEBI:15377"/>
        <dbReference type="ChEBI" id="CHEBI:15378"/>
        <dbReference type="ChEBI" id="CHEBI:33019"/>
        <dbReference type="ChEBI" id="CHEBI:63224"/>
        <dbReference type="ChEBI" id="CHEBI:77896"/>
        <dbReference type="EC" id="3.6.1.55"/>
    </reaction>
</comment>
<evidence type="ECO:0000256" key="13">
    <source>
        <dbReference type="ARBA" id="ARBA00040794"/>
    </source>
</evidence>
<reference evidence="19 20" key="1">
    <citation type="submission" date="2018-03" db="EMBL/GenBank/DDBJ databases">
        <title>Genomic Encyclopedia of Archaeal and Bacterial Type Strains, Phase II (KMG-II): from individual species to whole genera.</title>
        <authorList>
            <person name="Goeker M."/>
        </authorList>
    </citation>
    <scope>NUCLEOTIDE SEQUENCE [LARGE SCALE GENOMIC DNA]</scope>
    <source>
        <strain evidence="19 20">DSM 100346</strain>
    </source>
</reference>
<feature type="domain" description="Nudix hydrolase" evidence="18">
    <location>
        <begin position="8"/>
        <end position="133"/>
    </location>
</feature>
<dbReference type="GO" id="GO:0046872">
    <property type="term" value="F:metal ion binding"/>
    <property type="evidence" value="ECO:0007669"/>
    <property type="project" value="UniProtKB-KW"/>
</dbReference>
<dbReference type="PROSITE" id="PS51462">
    <property type="entry name" value="NUDIX"/>
    <property type="match status" value="1"/>
</dbReference>
<dbReference type="GO" id="GO:0006281">
    <property type="term" value="P:DNA repair"/>
    <property type="evidence" value="ECO:0007669"/>
    <property type="project" value="UniProtKB-KW"/>
</dbReference>
<evidence type="ECO:0000256" key="7">
    <source>
        <dbReference type="ARBA" id="ARBA00022801"/>
    </source>
</evidence>
<dbReference type="EC" id="3.6.1.55" evidence="12"/>
<evidence type="ECO:0000256" key="9">
    <source>
        <dbReference type="ARBA" id="ARBA00023204"/>
    </source>
</evidence>
<sequence>MDTYCPIKLVVRVPCAIIEHEGLVLAAQRSAHLSFPLKWEFPGGKQEKNETDEQTLYREIREELDVDIEIIRPLPETVKDQGWREIVLVPFICRLKSFEMTLSEHEKILWLGPEALTELDWTEGDWDIIRHYNEYLSVKR</sequence>
<keyword evidence="9" id="KW-0234">DNA repair</keyword>
<dbReference type="GO" id="GO:0035539">
    <property type="term" value="F:8-oxo-7,8-dihydrodeoxyguanosine triphosphate pyrophosphatase activity"/>
    <property type="evidence" value="ECO:0007669"/>
    <property type="project" value="UniProtKB-EC"/>
</dbReference>
<evidence type="ECO:0000256" key="14">
    <source>
        <dbReference type="ARBA" id="ARBA00041592"/>
    </source>
</evidence>
<evidence type="ECO:0000256" key="2">
    <source>
        <dbReference type="ARBA" id="ARBA00005582"/>
    </source>
</evidence>
<protein>
    <recommendedName>
        <fullName evidence="13">8-oxo-dGTP diphosphatase</fullName>
        <ecNumber evidence="12">3.6.1.55</ecNumber>
    </recommendedName>
    <alternativeName>
        <fullName evidence="16">7,8-dihydro-8-oxoguanine-triphosphatase</fullName>
    </alternativeName>
    <alternativeName>
        <fullName evidence="15">Mutator protein MutT</fullName>
    </alternativeName>
    <alternativeName>
        <fullName evidence="14">dGTP pyrophosphohydrolase</fullName>
    </alternativeName>
</protein>
<evidence type="ECO:0000313" key="19">
    <source>
        <dbReference type="EMBL" id="PWJ56595.1"/>
    </source>
</evidence>
<evidence type="ECO:0000256" key="12">
    <source>
        <dbReference type="ARBA" id="ARBA00038905"/>
    </source>
</evidence>
<dbReference type="EMBL" id="QGDT01000011">
    <property type="protein sequence ID" value="PWJ56595.1"/>
    <property type="molecule type" value="Genomic_DNA"/>
</dbReference>
<dbReference type="PROSITE" id="PS00893">
    <property type="entry name" value="NUDIX_BOX"/>
    <property type="match status" value="1"/>
</dbReference>
<keyword evidence="6" id="KW-0227">DNA damage</keyword>
<name>A0A316AFN1_9BACT</name>
<dbReference type="CDD" id="cd03425">
    <property type="entry name" value="NUDIX_MutT_NudA_like"/>
    <property type="match status" value="1"/>
</dbReference>
<evidence type="ECO:0000256" key="10">
    <source>
        <dbReference type="ARBA" id="ARBA00035861"/>
    </source>
</evidence>
<keyword evidence="8" id="KW-0460">Magnesium</keyword>
<keyword evidence="3" id="KW-0515">Mutator protein</keyword>
<evidence type="ECO:0000256" key="6">
    <source>
        <dbReference type="ARBA" id="ARBA00022763"/>
    </source>
</evidence>